<protein>
    <submittedName>
        <fullName evidence="2">Uncharacterized protein</fullName>
    </submittedName>
</protein>
<dbReference type="EMBL" id="NCSJ02000003">
    <property type="protein sequence ID" value="RFU36015.1"/>
    <property type="molecule type" value="Genomic_DNA"/>
</dbReference>
<feature type="region of interest" description="Disordered" evidence="1">
    <location>
        <begin position="1"/>
        <end position="75"/>
    </location>
</feature>
<name>A0A3E2HRM4_SCYLI</name>
<dbReference type="AlphaFoldDB" id="A0A3E2HRM4"/>
<evidence type="ECO:0000313" key="2">
    <source>
        <dbReference type="EMBL" id="RFU36015.1"/>
    </source>
</evidence>
<sequence length="103" mass="11143">MSSTQPTSSDVQDTETQDQVMSDSADSPQEIQHTLGDHSQAWSPSSTQHSDGQGGDADSGDADFGAPGSSWNTKKYHEDYERAYSTLLDQNWDHAKYGDTAAS</sequence>
<evidence type="ECO:0000256" key="1">
    <source>
        <dbReference type="SAM" id="MobiDB-lite"/>
    </source>
</evidence>
<keyword evidence="3" id="KW-1185">Reference proteome</keyword>
<feature type="compositionally biased region" description="Polar residues" evidence="1">
    <location>
        <begin position="17"/>
        <end position="32"/>
    </location>
</feature>
<reference evidence="2 3" key="1">
    <citation type="submission" date="2018-05" db="EMBL/GenBank/DDBJ databases">
        <title>Draft genome sequence of Scytalidium lignicola DSM 105466, a ubiquitous saprotrophic fungus.</title>
        <authorList>
            <person name="Buettner E."/>
            <person name="Gebauer A.M."/>
            <person name="Hofrichter M."/>
            <person name="Liers C."/>
            <person name="Kellner H."/>
        </authorList>
    </citation>
    <scope>NUCLEOTIDE SEQUENCE [LARGE SCALE GENOMIC DNA]</scope>
    <source>
        <strain evidence="2 3">DSM 105466</strain>
    </source>
</reference>
<gene>
    <name evidence="2" type="ORF">B7463_g402</name>
</gene>
<evidence type="ECO:0000313" key="3">
    <source>
        <dbReference type="Proteomes" id="UP000258309"/>
    </source>
</evidence>
<feature type="non-terminal residue" evidence="2">
    <location>
        <position position="103"/>
    </location>
</feature>
<feature type="non-terminal residue" evidence="2">
    <location>
        <position position="1"/>
    </location>
</feature>
<comment type="caution">
    <text evidence="2">The sequence shown here is derived from an EMBL/GenBank/DDBJ whole genome shotgun (WGS) entry which is preliminary data.</text>
</comment>
<proteinExistence type="predicted"/>
<accession>A0A3E2HRM4</accession>
<dbReference type="Proteomes" id="UP000258309">
    <property type="component" value="Unassembled WGS sequence"/>
</dbReference>
<dbReference type="OrthoDB" id="3598329at2759"/>
<feature type="compositionally biased region" description="Polar residues" evidence="1">
    <location>
        <begin position="1"/>
        <end position="11"/>
    </location>
</feature>
<organism evidence="2 3">
    <name type="scientific">Scytalidium lignicola</name>
    <name type="common">Hyphomycete</name>
    <dbReference type="NCBI Taxonomy" id="5539"/>
    <lineage>
        <taxon>Eukaryota</taxon>
        <taxon>Fungi</taxon>
        <taxon>Dikarya</taxon>
        <taxon>Ascomycota</taxon>
        <taxon>Pezizomycotina</taxon>
        <taxon>Leotiomycetes</taxon>
        <taxon>Leotiomycetes incertae sedis</taxon>
        <taxon>Scytalidium</taxon>
    </lineage>
</organism>
<feature type="compositionally biased region" description="Polar residues" evidence="1">
    <location>
        <begin position="40"/>
        <end position="49"/>
    </location>
</feature>